<evidence type="ECO:0000313" key="4">
    <source>
        <dbReference type="Proteomes" id="UP001595912"/>
    </source>
</evidence>
<keyword evidence="2" id="KW-0732">Signal</keyword>
<protein>
    <recommendedName>
        <fullName evidence="5">Secreted protein</fullName>
    </recommendedName>
</protein>
<keyword evidence="4" id="KW-1185">Reference proteome</keyword>
<comment type="caution">
    <text evidence="3">The sequence shown here is derived from an EMBL/GenBank/DDBJ whole genome shotgun (WGS) entry which is preliminary data.</text>
</comment>
<evidence type="ECO:0000313" key="3">
    <source>
        <dbReference type="EMBL" id="MFC5004054.1"/>
    </source>
</evidence>
<evidence type="ECO:0000256" key="2">
    <source>
        <dbReference type="SAM" id="SignalP"/>
    </source>
</evidence>
<feature type="compositionally biased region" description="Pro residues" evidence="1">
    <location>
        <begin position="25"/>
        <end position="38"/>
    </location>
</feature>
<accession>A0ABV9W6T7</accession>
<feature type="chain" id="PRO_5046202862" description="Secreted protein" evidence="2">
    <location>
        <begin position="27"/>
        <end position="186"/>
    </location>
</feature>
<proteinExistence type="predicted"/>
<dbReference type="EMBL" id="JBHSIU010000054">
    <property type="protein sequence ID" value="MFC5004054.1"/>
    <property type="molecule type" value="Genomic_DNA"/>
</dbReference>
<gene>
    <name evidence="3" type="ORF">ACFPIJ_40290</name>
</gene>
<dbReference type="RefSeq" id="WP_380123547.1">
    <property type="nucleotide sequence ID" value="NZ_JBHSIU010000054.1"/>
</dbReference>
<sequence length="186" mass="18631">MNRLSRVPGPAAVLLLAACTAAPAPAPPPSASVPPPPSAAVAPVPASTGPQRGCSSLVSVGLGDDAWRTAPAAGPAVFGALDYRWGDRAGFAERAPDGQGWRWFKVAMRLRGGTPATVSIPEPQRAVAALTYLNGLDHTVAFAACGATAGEFAGGFVVREAVCLPVDVTSGGATARIVLDFGNGGC</sequence>
<dbReference type="PROSITE" id="PS51257">
    <property type="entry name" value="PROKAR_LIPOPROTEIN"/>
    <property type="match status" value="1"/>
</dbReference>
<evidence type="ECO:0008006" key="5">
    <source>
        <dbReference type="Google" id="ProtNLM"/>
    </source>
</evidence>
<feature type="signal peptide" evidence="2">
    <location>
        <begin position="1"/>
        <end position="26"/>
    </location>
</feature>
<evidence type="ECO:0000256" key="1">
    <source>
        <dbReference type="SAM" id="MobiDB-lite"/>
    </source>
</evidence>
<reference evidence="4" key="1">
    <citation type="journal article" date="2019" name="Int. J. Syst. Evol. Microbiol.">
        <title>The Global Catalogue of Microorganisms (GCM) 10K type strain sequencing project: providing services to taxonomists for standard genome sequencing and annotation.</title>
        <authorList>
            <consortium name="The Broad Institute Genomics Platform"/>
            <consortium name="The Broad Institute Genome Sequencing Center for Infectious Disease"/>
            <person name="Wu L."/>
            <person name="Ma J."/>
        </authorList>
    </citation>
    <scope>NUCLEOTIDE SEQUENCE [LARGE SCALE GENOMIC DNA]</scope>
    <source>
        <strain evidence="4">CGMCC 4.7152</strain>
    </source>
</reference>
<dbReference type="Proteomes" id="UP001595912">
    <property type="component" value="Unassembled WGS sequence"/>
</dbReference>
<feature type="region of interest" description="Disordered" evidence="1">
    <location>
        <begin position="25"/>
        <end position="51"/>
    </location>
</feature>
<organism evidence="3 4">
    <name type="scientific">Dactylosporangium cerinum</name>
    <dbReference type="NCBI Taxonomy" id="1434730"/>
    <lineage>
        <taxon>Bacteria</taxon>
        <taxon>Bacillati</taxon>
        <taxon>Actinomycetota</taxon>
        <taxon>Actinomycetes</taxon>
        <taxon>Micromonosporales</taxon>
        <taxon>Micromonosporaceae</taxon>
        <taxon>Dactylosporangium</taxon>
    </lineage>
</organism>
<name>A0ABV9W6T7_9ACTN</name>